<proteinExistence type="predicted"/>
<evidence type="ECO:0000313" key="3">
    <source>
        <dbReference type="Proteomes" id="UP000078446"/>
    </source>
</evidence>
<feature type="domain" description="Helicase/UvrB N-terminal" evidence="1">
    <location>
        <begin position="157"/>
        <end position="274"/>
    </location>
</feature>
<name>A0A7Z0UZ80_MORCA</name>
<dbReference type="Pfam" id="PF04851">
    <property type="entry name" value="ResIII"/>
    <property type="match status" value="1"/>
</dbReference>
<accession>A0A7Z0UZ80</accession>
<reference evidence="2 3" key="1">
    <citation type="journal article" date="2016" name="Genome Biol. Evol.">
        <title>Comparative Genomic Analyses of the Moraxella catarrhalis Serosensitive and Seroresistant Lineages Demonstrate Their Independent Evolution.</title>
        <authorList>
            <person name="Earl J.P."/>
            <person name="de Vries S.P."/>
            <person name="Ahmed A."/>
            <person name="Powell E."/>
            <person name="Schultz M.P."/>
            <person name="Hermans P.W."/>
            <person name="Hill D.J."/>
            <person name="Zhou Z."/>
            <person name="Constantinidou C.I."/>
            <person name="Hu F.Z."/>
            <person name="Bootsma H.J."/>
            <person name="Ehrlich G.D."/>
        </authorList>
    </citation>
    <scope>NUCLEOTIDE SEQUENCE [LARGE SCALE GENOMIC DNA]</scope>
    <source>
        <strain evidence="2 3">Z7574</strain>
    </source>
</reference>
<dbReference type="GO" id="GO:0016787">
    <property type="term" value="F:hydrolase activity"/>
    <property type="evidence" value="ECO:0007669"/>
    <property type="project" value="InterPro"/>
</dbReference>
<gene>
    <name evidence="2" type="ORF">AO382_0706</name>
</gene>
<dbReference type="InterPro" id="IPR027417">
    <property type="entry name" value="P-loop_NTPase"/>
</dbReference>
<comment type="caution">
    <text evidence="2">The sequence shown here is derived from an EMBL/GenBank/DDBJ whole genome shotgun (WGS) entry which is preliminary data.</text>
</comment>
<dbReference type="GO" id="GO:0003677">
    <property type="term" value="F:DNA binding"/>
    <property type="evidence" value="ECO:0007669"/>
    <property type="project" value="InterPro"/>
</dbReference>
<dbReference type="SUPFAM" id="SSF52540">
    <property type="entry name" value="P-loop containing nucleoside triphosphate hydrolases"/>
    <property type="match status" value="1"/>
</dbReference>
<protein>
    <recommendedName>
        <fullName evidence="1">Helicase/UvrB N-terminal domain-containing protein</fullName>
    </recommendedName>
</protein>
<dbReference type="Proteomes" id="UP000078446">
    <property type="component" value="Unassembled WGS sequence"/>
</dbReference>
<dbReference type="GO" id="GO:0005524">
    <property type="term" value="F:ATP binding"/>
    <property type="evidence" value="ECO:0007669"/>
    <property type="project" value="InterPro"/>
</dbReference>
<dbReference type="EMBL" id="LXHE01000005">
    <property type="protein sequence ID" value="OAV01431.1"/>
    <property type="molecule type" value="Genomic_DNA"/>
</dbReference>
<evidence type="ECO:0000259" key="1">
    <source>
        <dbReference type="Pfam" id="PF04851"/>
    </source>
</evidence>
<sequence length="1092" mass="126115">MAKATKTKQTKLDFHQHLILNRWLLSLFNVDKPQDFFGKQPERFEGVLNGNTLFLDEILYGQFFRLHNSPLTAEELRRYDLNIVKHWQKITAKRNQKDGFELKMKYFQYLSLLFTEIYLDWYFNKSQDLLDALNQAKSDYEFQIKEAKTFPPFVLEDLSSLAFWNATGSGKTLIMHVNILQYQHYAKTIDKIIVITTNEGLSKQHLGDLLLSDFSASLFGKNTGQLIKSDVEIIEITKLADKDGDKTVAAESFLGNNLVLVDEGHRGSSNETGQWLKNREIVSRDGFSFEYSATLGQVVSGRKNPFFEKYAKSILFDYSYKYFYQDGFGKESLILNLNKENNYFEQHEKLYLTACLLAFYQQKYLFKAHQSEVSQWNIENPLMVFVGSKVSVKSSPGQKDNESQKIEKSDVLKVVNFLAYFVNHTDEVIGFLKDLIGNTARLVNDKGVDIFKGRFNPLTHFQGKENELYADMLDKVMNAKHKARLRLTHLKKSDGELALSLGENGIPFGIINIGNSGGFFEAAENSTDFDCVSDDFNEGYFGQINSDKSPINILIGSKKFTEGWSSWRVSTMGLLNIGKNEGSQIIQLFGRGVRLKGQNMSLRRSVPNERPKSFDLKKLETLNIFGINANYMDAFREYLSDEGIDTTEVITIEFDSRANLPKDVVLQTLSLDDAYKGNREKSFKRTETVTLFDIPDKYKNIRTPMAVLDLYPKVQAIASRDNAIKISENQKEKNKLNTLIFEFINWDRIYLALLNHKMWQSFNNLKLDKDKIKQFAQQGDWYKLYIPSGELTIHHFDDIIKQENILLDLLMNYLDAFYKKLKGAYEGQYYKKQVIDHSHKALLENYVFDIRPNEDVGVPSYESKLTELKDWVESGNLAKVMGFRDSHVNAICFDRHLFYPIITLDNKDSLPFSLKPLLMEAKSERKFVIDLQNAFKDDKLKDWIGDKELYLLRNASNKAKGLGFTLAGDFYPDFLLWLVDKHNQKQWLTFIDPKGIRQLSFDDPKFMLFDELKTLSGNLKPDNLILNSFILSITPSKDTTETGALNHFGKTYTEFSQKHILFMEHINGVDYLEHLFKAILSDDYLETINWET</sequence>
<dbReference type="InterPro" id="IPR006935">
    <property type="entry name" value="Helicase/UvrB_N"/>
</dbReference>
<dbReference type="AlphaFoldDB" id="A0A7Z0UZ80"/>
<evidence type="ECO:0000313" key="2">
    <source>
        <dbReference type="EMBL" id="OAV01431.1"/>
    </source>
</evidence>
<dbReference type="RefSeq" id="WP_064618086.1">
    <property type="nucleotide sequence ID" value="NZ_LXHE01000005.1"/>
</dbReference>
<dbReference type="Gene3D" id="3.40.50.300">
    <property type="entry name" value="P-loop containing nucleotide triphosphate hydrolases"/>
    <property type="match status" value="1"/>
</dbReference>
<organism evidence="2 3">
    <name type="scientific">Moraxella catarrhalis</name>
    <name type="common">Branhamella catarrhalis</name>
    <dbReference type="NCBI Taxonomy" id="480"/>
    <lineage>
        <taxon>Bacteria</taxon>
        <taxon>Pseudomonadati</taxon>
        <taxon>Pseudomonadota</taxon>
        <taxon>Gammaproteobacteria</taxon>
        <taxon>Moraxellales</taxon>
        <taxon>Moraxellaceae</taxon>
        <taxon>Moraxella</taxon>
    </lineage>
</organism>